<dbReference type="VEuPathDB" id="FungiDB:LEMA_P039590.1"/>
<dbReference type="InParanoid" id="E4ZNJ9"/>
<keyword evidence="3" id="KW-1185">Reference proteome</keyword>
<feature type="region of interest" description="Disordered" evidence="1">
    <location>
        <begin position="149"/>
        <end position="178"/>
    </location>
</feature>
<evidence type="ECO:0000313" key="3">
    <source>
        <dbReference type="Proteomes" id="UP000002668"/>
    </source>
</evidence>
<evidence type="ECO:0000313" key="2">
    <source>
        <dbReference type="EMBL" id="CBX93058.1"/>
    </source>
</evidence>
<dbReference type="EMBL" id="FP929105">
    <property type="protein sequence ID" value="CBX93058.1"/>
    <property type="molecule type" value="Genomic_DNA"/>
</dbReference>
<sequence length="256" mass="27621">MNSLGRLFFVHDSFSPFSFYTLSHSHPLSLAGSGRGDNFFAAADSPSVHTAHTTGRTGAAARTLKARPHWAAAACGRHQQGTSLPASTLAGRHACEVVCLRACSATGDRARQGKARERFNGIYWYTRFPVTIPSHPILPSSQLLTHIHTHSHPNPSKPDPFSLPTFSIPPNHKESKPHFTPTQPIPYTTTLPHSPPSLPSLCKRIDQESESNQASKYGPTALLAYLPALAGLLAVWPTDGLASLGYWEEDEGSLGG</sequence>
<organism evidence="3">
    <name type="scientific">Leptosphaeria maculans (strain JN3 / isolate v23.1.3 / race Av1-4-5-6-7-8)</name>
    <name type="common">Blackleg fungus</name>
    <name type="synonym">Phoma lingam</name>
    <dbReference type="NCBI Taxonomy" id="985895"/>
    <lineage>
        <taxon>Eukaryota</taxon>
        <taxon>Fungi</taxon>
        <taxon>Dikarya</taxon>
        <taxon>Ascomycota</taxon>
        <taxon>Pezizomycotina</taxon>
        <taxon>Dothideomycetes</taxon>
        <taxon>Pleosporomycetidae</taxon>
        <taxon>Pleosporales</taxon>
        <taxon>Pleosporineae</taxon>
        <taxon>Leptosphaeriaceae</taxon>
        <taxon>Plenodomus</taxon>
        <taxon>Plenodomus lingam/Leptosphaeria maculans species complex</taxon>
    </lineage>
</organism>
<reference evidence="3" key="1">
    <citation type="journal article" date="2011" name="Nat. Commun.">
        <title>Effector diversification within compartments of the Leptosphaeria maculans genome affected by Repeat-Induced Point mutations.</title>
        <authorList>
            <person name="Rouxel T."/>
            <person name="Grandaubert J."/>
            <person name="Hane J.K."/>
            <person name="Hoede C."/>
            <person name="van de Wouw A.P."/>
            <person name="Couloux A."/>
            <person name="Dominguez V."/>
            <person name="Anthouard V."/>
            <person name="Bally P."/>
            <person name="Bourras S."/>
            <person name="Cozijnsen A.J."/>
            <person name="Ciuffetti L.M."/>
            <person name="Degrave A."/>
            <person name="Dilmaghani A."/>
            <person name="Duret L."/>
            <person name="Fudal I."/>
            <person name="Goodwin S.B."/>
            <person name="Gout L."/>
            <person name="Glaser N."/>
            <person name="Linglin J."/>
            <person name="Kema G.H.J."/>
            <person name="Lapalu N."/>
            <person name="Lawrence C.B."/>
            <person name="May K."/>
            <person name="Meyer M."/>
            <person name="Ollivier B."/>
            <person name="Poulain J."/>
            <person name="Schoch C.L."/>
            <person name="Simon A."/>
            <person name="Spatafora J.W."/>
            <person name="Stachowiak A."/>
            <person name="Turgeon B.G."/>
            <person name="Tyler B.M."/>
            <person name="Vincent D."/>
            <person name="Weissenbach J."/>
            <person name="Amselem J."/>
            <person name="Quesneville H."/>
            <person name="Oliver R.P."/>
            <person name="Wincker P."/>
            <person name="Balesdent M.-H."/>
            <person name="Howlett B.J."/>
        </authorList>
    </citation>
    <scope>NUCLEOTIDE SEQUENCE [LARGE SCALE GENOMIC DNA]</scope>
    <source>
        <strain evidence="3">JN3 / isolate v23.1.3 / race Av1-4-5-6-7-8</strain>
    </source>
</reference>
<evidence type="ECO:0000256" key="1">
    <source>
        <dbReference type="SAM" id="MobiDB-lite"/>
    </source>
</evidence>
<dbReference type="Proteomes" id="UP000002668">
    <property type="component" value="Genome"/>
</dbReference>
<accession>E4ZNJ9</accession>
<dbReference type="GeneID" id="13282765"/>
<protein>
    <submittedName>
        <fullName evidence="2">Predicted protein</fullName>
    </submittedName>
</protein>
<dbReference type="HOGENOM" id="CLU_1086143_0_0_1"/>
<gene>
    <name evidence="2" type="ORF">LEMA_P039590.1</name>
</gene>
<dbReference type="AlphaFoldDB" id="E4ZNJ9"/>
<name>E4ZNJ9_LEPMJ</name>
<proteinExistence type="predicted"/>